<evidence type="ECO:0000256" key="1">
    <source>
        <dbReference type="SAM" id="Phobius"/>
    </source>
</evidence>
<feature type="transmembrane region" description="Helical" evidence="1">
    <location>
        <begin position="49"/>
        <end position="70"/>
    </location>
</feature>
<protein>
    <submittedName>
        <fullName evidence="2">Uncharacterized protein</fullName>
    </submittedName>
</protein>
<reference evidence="3" key="1">
    <citation type="journal article" date="2019" name="Int. J. Syst. Evol. Microbiol.">
        <title>The Global Catalogue of Microorganisms (GCM) 10K type strain sequencing project: providing services to taxonomists for standard genome sequencing and annotation.</title>
        <authorList>
            <consortium name="The Broad Institute Genomics Platform"/>
            <consortium name="The Broad Institute Genome Sequencing Center for Infectious Disease"/>
            <person name="Wu L."/>
            <person name="Ma J."/>
        </authorList>
    </citation>
    <scope>NUCLEOTIDE SEQUENCE [LARGE SCALE GENOMIC DNA]</scope>
    <source>
        <strain evidence="3">TISTR 1511</strain>
    </source>
</reference>
<accession>A0ABW5RIR6</accession>
<dbReference type="Proteomes" id="UP001597453">
    <property type="component" value="Unassembled WGS sequence"/>
</dbReference>
<organism evidence="2 3">
    <name type="scientific">Gulosibacter bifidus</name>
    <dbReference type="NCBI Taxonomy" id="272239"/>
    <lineage>
        <taxon>Bacteria</taxon>
        <taxon>Bacillati</taxon>
        <taxon>Actinomycetota</taxon>
        <taxon>Actinomycetes</taxon>
        <taxon>Micrococcales</taxon>
        <taxon>Microbacteriaceae</taxon>
        <taxon>Gulosibacter</taxon>
    </lineage>
</organism>
<gene>
    <name evidence="2" type="ORF">ACFSUQ_06460</name>
</gene>
<feature type="transmembrane region" description="Helical" evidence="1">
    <location>
        <begin position="82"/>
        <end position="103"/>
    </location>
</feature>
<comment type="caution">
    <text evidence="2">The sequence shown here is derived from an EMBL/GenBank/DDBJ whole genome shotgun (WGS) entry which is preliminary data.</text>
</comment>
<evidence type="ECO:0000313" key="2">
    <source>
        <dbReference type="EMBL" id="MFD2674935.1"/>
    </source>
</evidence>
<dbReference type="EMBL" id="JBHUNF010000004">
    <property type="protein sequence ID" value="MFD2674935.1"/>
    <property type="molecule type" value="Genomic_DNA"/>
</dbReference>
<keyword evidence="3" id="KW-1185">Reference proteome</keyword>
<evidence type="ECO:0000313" key="3">
    <source>
        <dbReference type="Proteomes" id="UP001597453"/>
    </source>
</evidence>
<proteinExistence type="predicted"/>
<feature type="transmembrane region" description="Helical" evidence="1">
    <location>
        <begin position="109"/>
        <end position="130"/>
    </location>
</feature>
<dbReference type="RefSeq" id="WP_159421446.1">
    <property type="nucleotide sequence ID" value="NZ_JBHUNF010000004.1"/>
</dbReference>
<keyword evidence="1" id="KW-0472">Membrane</keyword>
<keyword evidence="1" id="KW-1133">Transmembrane helix</keyword>
<sequence length="150" mass="16102">MSSSGAVAAGSTRSRSPKDALPQYRHATVVPLPWVDQMLNPLGWRVGHWAMFGVTTTLAANIIAVLYLFNFFGVSRQFELQMWLIIAGIVGFASITAALYAIFYKSGRGTGIVALILGLGIAGPPAWLVLNTVLQFILNGGTLPDAPINW</sequence>
<name>A0ABW5RIR6_9MICO</name>
<keyword evidence="1" id="KW-0812">Transmembrane</keyword>